<dbReference type="Pfam" id="PF08279">
    <property type="entry name" value="HTH_11"/>
    <property type="match status" value="1"/>
</dbReference>
<dbReference type="OrthoDB" id="9815009at2"/>
<evidence type="ECO:0000259" key="1">
    <source>
        <dbReference type="Pfam" id="PF08279"/>
    </source>
</evidence>
<dbReference type="InterPro" id="IPR036390">
    <property type="entry name" value="WH_DNA-bd_sf"/>
</dbReference>
<accession>A0A4P8XHQ5</accession>
<dbReference type="InterPro" id="IPR051534">
    <property type="entry name" value="CBASS_pafABC_assoc_protein"/>
</dbReference>
<dbReference type="KEGG" id="palo:E6C60_1177"/>
<dbReference type="Proteomes" id="UP000300879">
    <property type="component" value="Chromosome"/>
</dbReference>
<gene>
    <name evidence="2" type="ORF">E6C60_1177</name>
</gene>
<feature type="domain" description="Helix-turn-helix type 11" evidence="1">
    <location>
        <begin position="7"/>
        <end position="60"/>
    </location>
</feature>
<organism evidence="2 3">
    <name type="scientific">Paenibacillus algicola</name>
    <dbReference type="NCBI Taxonomy" id="2565926"/>
    <lineage>
        <taxon>Bacteria</taxon>
        <taxon>Bacillati</taxon>
        <taxon>Bacillota</taxon>
        <taxon>Bacilli</taxon>
        <taxon>Bacillales</taxon>
        <taxon>Paenibacillaceae</taxon>
        <taxon>Paenibacillus</taxon>
    </lineage>
</organism>
<dbReference type="Gene3D" id="1.10.10.10">
    <property type="entry name" value="Winged helix-like DNA-binding domain superfamily/Winged helix DNA-binding domain"/>
    <property type="match status" value="1"/>
</dbReference>
<dbReference type="InterPro" id="IPR013196">
    <property type="entry name" value="HTH_11"/>
</dbReference>
<evidence type="ECO:0000313" key="3">
    <source>
        <dbReference type="Proteomes" id="UP000300879"/>
    </source>
</evidence>
<dbReference type="SUPFAM" id="SSF46785">
    <property type="entry name" value="Winged helix' DNA-binding domain"/>
    <property type="match status" value="1"/>
</dbReference>
<sequence>MTDRLIRLMKIITLVQARPGILARELAERCGTSERTIYRDMDALSSMHIPIMHMGRGKGYTFIGHFAMYPIGLTEEEAQALFKSLPLLDELKPRLPEAFETAYEKVLAAVYKQSTEKMEIYGERDEEPDADQ</sequence>
<dbReference type="RefSeq" id="WP_138224968.1">
    <property type="nucleotide sequence ID" value="NZ_CP040396.1"/>
</dbReference>
<dbReference type="PANTHER" id="PTHR34580:SF1">
    <property type="entry name" value="PROTEIN PAFC"/>
    <property type="match status" value="1"/>
</dbReference>
<proteinExistence type="predicted"/>
<dbReference type="AlphaFoldDB" id="A0A4P8XHQ5"/>
<evidence type="ECO:0000313" key="2">
    <source>
        <dbReference type="EMBL" id="QCT01895.1"/>
    </source>
</evidence>
<reference evidence="2 3" key="1">
    <citation type="submission" date="2019-05" db="EMBL/GenBank/DDBJ databases">
        <authorList>
            <person name="Chen C."/>
        </authorList>
    </citation>
    <scope>NUCLEOTIDE SEQUENCE [LARGE SCALE GENOMIC DNA]</scope>
    <source>
        <strain evidence="2 3">HB172198</strain>
    </source>
</reference>
<name>A0A4P8XHQ5_9BACL</name>
<dbReference type="PANTHER" id="PTHR34580">
    <property type="match status" value="1"/>
</dbReference>
<protein>
    <submittedName>
        <fullName evidence="2">Helix-turn-helix type 11 domain protein</fullName>
    </submittedName>
</protein>
<dbReference type="EMBL" id="CP040396">
    <property type="protein sequence ID" value="QCT01895.1"/>
    <property type="molecule type" value="Genomic_DNA"/>
</dbReference>
<dbReference type="InterPro" id="IPR036388">
    <property type="entry name" value="WH-like_DNA-bd_sf"/>
</dbReference>
<keyword evidence="3" id="KW-1185">Reference proteome</keyword>